<feature type="domain" description="GAF" evidence="1">
    <location>
        <begin position="20"/>
        <end position="165"/>
    </location>
</feature>
<dbReference type="Gene3D" id="3.30.450.40">
    <property type="match status" value="1"/>
</dbReference>
<comment type="caution">
    <text evidence="2">The sequence shown here is derived from an EMBL/GenBank/DDBJ whole genome shotgun (WGS) entry which is preliminary data.</text>
</comment>
<proteinExistence type="predicted"/>
<sequence length="167" mass="17796">MSDDFRRMAVLAGIDIDNPELRRRLDALSERTAALLGRPSSLVSMVLDSAQFFAGSYGLDGWLGEMGGTPIEWSFCVNAVRSGQSYVVPDAAADALQSGNPLVYIDGIRSYAGVPLVVDGEVLGAHCVLDKAPGEFTPDDLGELRRGADEIVALLSSYRLPSPVIVP</sequence>
<dbReference type="SUPFAM" id="SSF55781">
    <property type="entry name" value="GAF domain-like"/>
    <property type="match status" value="1"/>
</dbReference>
<dbReference type="Proteomes" id="UP000637628">
    <property type="component" value="Unassembled WGS sequence"/>
</dbReference>
<organism evidence="2 3">
    <name type="scientific">Paractinoplanes durhamensis</name>
    <dbReference type="NCBI Taxonomy" id="113563"/>
    <lineage>
        <taxon>Bacteria</taxon>
        <taxon>Bacillati</taxon>
        <taxon>Actinomycetota</taxon>
        <taxon>Actinomycetes</taxon>
        <taxon>Micromonosporales</taxon>
        <taxon>Micromonosporaceae</taxon>
        <taxon>Paractinoplanes</taxon>
    </lineage>
</organism>
<dbReference type="RefSeq" id="WP_203733973.1">
    <property type="nucleotide sequence ID" value="NZ_BAAATX010000022.1"/>
</dbReference>
<dbReference type="EMBL" id="BOML01000059">
    <property type="protein sequence ID" value="GIE06116.1"/>
    <property type="molecule type" value="Genomic_DNA"/>
</dbReference>
<name>A0ABQ3Z8G1_9ACTN</name>
<evidence type="ECO:0000259" key="1">
    <source>
        <dbReference type="SMART" id="SM00065"/>
    </source>
</evidence>
<dbReference type="PANTHER" id="PTHR43102">
    <property type="entry name" value="SLR1143 PROTEIN"/>
    <property type="match status" value="1"/>
</dbReference>
<keyword evidence="3" id="KW-1185">Reference proteome</keyword>
<evidence type="ECO:0000313" key="3">
    <source>
        <dbReference type="Proteomes" id="UP000637628"/>
    </source>
</evidence>
<dbReference type="Pfam" id="PF01590">
    <property type="entry name" value="GAF"/>
    <property type="match status" value="1"/>
</dbReference>
<dbReference type="InterPro" id="IPR029016">
    <property type="entry name" value="GAF-like_dom_sf"/>
</dbReference>
<evidence type="ECO:0000313" key="2">
    <source>
        <dbReference type="EMBL" id="GIE06116.1"/>
    </source>
</evidence>
<dbReference type="InterPro" id="IPR003018">
    <property type="entry name" value="GAF"/>
</dbReference>
<reference evidence="2 3" key="1">
    <citation type="submission" date="2021-01" db="EMBL/GenBank/DDBJ databases">
        <title>Whole genome shotgun sequence of Actinoplanes durhamensis NBRC 14914.</title>
        <authorList>
            <person name="Komaki H."/>
            <person name="Tamura T."/>
        </authorList>
    </citation>
    <scope>NUCLEOTIDE SEQUENCE [LARGE SCALE GENOMIC DNA]</scope>
    <source>
        <strain evidence="2 3">NBRC 14914</strain>
    </source>
</reference>
<dbReference type="SMART" id="SM00065">
    <property type="entry name" value="GAF"/>
    <property type="match status" value="1"/>
</dbReference>
<dbReference type="PANTHER" id="PTHR43102:SF2">
    <property type="entry name" value="GAF DOMAIN-CONTAINING PROTEIN"/>
    <property type="match status" value="1"/>
</dbReference>
<gene>
    <name evidence="2" type="ORF">Adu01nite_74660</name>
</gene>
<accession>A0ABQ3Z8G1</accession>
<protein>
    <recommendedName>
        <fullName evidence="1">GAF domain-containing protein</fullName>
    </recommendedName>
</protein>